<keyword evidence="2" id="KW-0472">Membrane</keyword>
<dbReference type="EMBL" id="JAUQYP010000001">
    <property type="protein sequence ID" value="MDO8105869.1"/>
    <property type="molecule type" value="Genomic_DNA"/>
</dbReference>
<gene>
    <name evidence="3" type="ORF">Q6348_01500</name>
</gene>
<dbReference type="Proteomes" id="UP001232536">
    <property type="component" value="Unassembled WGS sequence"/>
</dbReference>
<evidence type="ECO:0000313" key="3">
    <source>
        <dbReference type="EMBL" id="MDO8105869.1"/>
    </source>
</evidence>
<evidence type="ECO:0000313" key="4">
    <source>
        <dbReference type="Proteomes" id="UP001232536"/>
    </source>
</evidence>
<proteinExistence type="predicted"/>
<accession>A0ABT9D543</accession>
<feature type="region of interest" description="Disordered" evidence="1">
    <location>
        <begin position="1"/>
        <end position="23"/>
    </location>
</feature>
<comment type="caution">
    <text evidence="3">The sequence shown here is derived from an EMBL/GenBank/DDBJ whole genome shotgun (WGS) entry which is preliminary data.</text>
</comment>
<keyword evidence="4" id="KW-1185">Reference proteome</keyword>
<protein>
    <submittedName>
        <fullName evidence="3">Uncharacterized protein</fullName>
    </submittedName>
</protein>
<organism evidence="3 4">
    <name type="scientific">Actinotalea lenta</name>
    <dbReference type="NCBI Taxonomy" id="3064654"/>
    <lineage>
        <taxon>Bacteria</taxon>
        <taxon>Bacillati</taxon>
        <taxon>Actinomycetota</taxon>
        <taxon>Actinomycetes</taxon>
        <taxon>Micrococcales</taxon>
        <taxon>Cellulomonadaceae</taxon>
        <taxon>Actinotalea</taxon>
    </lineage>
</organism>
<sequence length="139" mass="14034">MTVIAHPAEPAPHVGGRPRGRRGHGLGVTSAVAAALVLGSFGVAAWTSADARSAGATSSSVSEALAAAATAQETYHDRHGTFTRDVGALIGAGWEPVTDVDVVLLSAGTETFCLAAGPTGRAPAAWLSQDWQQLTRSCG</sequence>
<reference evidence="3 4" key="1">
    <citation type="submission" date="2023-07" db="EMBL/GenBank/DDBJ databases">
        <title>Description of novel actinomycetes strains, isolated from tidal flat sediment.</title>
        <authorList>
            <person name="Lu C."/>
        </authorList>
    </citation>
    <scope>NUCLEOTIDE SEQUENCE [LARGE SCALE GENOMIC DNA]</scope>
    <source>
        <strain evidence="3 4">SYSU T00b441</strain>
    </source>
</reference>
<keyword evidence="2" id="KW-1133">Transmembrane helix</keyword>
<dbReference type="RefSeq" id="WP_304599570.1">
    <property type="nucleotide sequence ID" value="NZ_JAUQYO010000004.1"/>
</dbReference>
<evidence type="ECO:0000256" key="1">
    <source>
        <dbReference type="SAM" id="MobiDB-lite"/>
    </source>
</evidence>
<name>A0ABT9D543_9CELL</name>
<evidence type="ECO:0000256" key="2">
    <source>
        <dbReference type="SAM" id="Phobius"/>
    </source>
</evidence>
<feature type="transmembrane region" description="Helical" evidence="2">
    <location>
        <begin position="26"/>
        <end position="46"/>
    </location>
</feature>
<keyword evidence="2" id="KW-0812">Transmembrane</keyword>